<comment type="caution">
    <text evidence="2">The sequence shown here is derived from an EMBL/GenBank/DDBJ whole genome shotgun (WGS) entry which is preliminary data.</text>
</comment>
<dbReference type="Gene3D" id="1.20.1280.50">
    <property type="match status" value="1"/>
</dbReference>
<keyword evidence="3" id="KW-1185">Reference proteome</keyword>
<proteinExistence type="predicted"/>
<accession>A0AAD7IDJ5</accession>
<name>A0AAD7IDJ5_9AGAR</name>
<protein>
    <recommendedName>
        <fullName evidence="1">F-box domain-containing protein</fullName>
    </recommendedName>
</protein>
<reference evidence="2" key="1">
    <citation type="submission" date="2023-03" db="EMBL/GenBank/DDBJ databases">
        <title>Massive genome expansion in bonnet fungi (Mycena s.s.) driven by repeated elements and novel gene families across ecological guilds.</title>
        <authorList>
            <consortium name="Lawrence Berkeley National Laboratory"/>
            <person name="Harder C.B."/>
            <person name="Miyauchi S."/>
            <person name="Viragh M."/>
            <person name="Kuo A."/>
            <person name="Thoen E."/>
            <person name="Andreopoulos B."/>
            <person name="Lu D."/>
            <person name="Skrede I."/>
            <person name="Drula E."/>
            <person name="Henrissat B."/>
            <person name="Morin E."/>
            <person name="Kohler A."/>
            <person name="Barry K."/>
            <person name="LaButti K."/>
            <person name="Morin E."/>
            <person name="Salamov A."/>
            <person name="Lipzen A."/>
            <person name="Mereny Z."/>
            <person name="Hegedus B."/>
            <person name="Baldrian P."/>
            <person name="Stursova M."/>
            <person name="Weitz H."/>
            <person name="Taylor A."/>
            <person name="Grigoriev I.V."/>
            <person name="Nagy L.G."/>
            <person name="Martin F."/>
            <person name="Kauserud H."/>
        </authorList>
    </citation>
    <scope>NUCLEOTIDE SEQUENCE</scope>
    <source>
        <strain evidence="2">CBHHK182m</strain>
    </source>
</reference>
<dbReference type="AlphaFoldDB" id="A0AAD7IDJ5"/>
<dbReference type="Proteomes" id="UP001215598">
    <property type="component" value="Unassembled WGS sequence"/>
</dbReference>
<sequence>MPTIHLRRRLVELDAQILEQKRVLLDLQQTRIAVERELRETATYPILTLPVEVTIEIFHRLPLEVGDKMGIRRNTAPISLTAVCRIWRGIALSTPTLWSTMNISFDDIPSTVIAKPGLVESFINQWLGRSGECPLSLTFSLPQLEINSLYDQVDFSIRRLRPIIRQYAHRVRYIELDFKEDTRISELELHSSPFPLLQVANVCCDFHIETRVFSNAPLLHSLHLGGEEGVIVTRFHLPWQQLTTFEGFIDNLDLFIVAPNLIDVKCYWSGRESTLGVITHSRITSFTIIRDCDILQYLTFPSLQHLDVYPLVTYDFFESFLKRSCPPLISLGADAAGQGFAQWHKALVHVAATLENIKISYVPHEVMTSLLSLEERPWLSPPWRTLNLLPNLKTLHLSPVYGPVDQFYELVRFLYARSDKLRSFQLEWFTTPFLDAWIGAGAPGAHEKADTITGHFSRLQTAGMDIYVGTPNRNYAAKTHDAADV</sequence>
<dbReference type="SUPFAM" id="SSF81383">
    <property type="entry name" value="F-box domain"/>
    <property type="match status" value="1"/>
</dbReference>
<dbReference type="InterPro" id="IPR001810">
    <property type="entry name" value="F-box_dom"/>
</dbReference>
<gene>
    <name evidence="2" type="ORF">B0H16DRAFT_1568223</name>
</gene>
<feature type="domain" description="F-box" evidence="1">
    <location>
        <begin position="46"/>
        <end position="103"/>
    </location>
</feature>
<organism evidence="2 3">
    <name type="scientific">Mycena metata</name>
    <dbReference type="NCBI Taxonomy" id="1033252"/>
    <lineage>
        <taxon>Eukaryota</taxon>
        <taxon>Fungi</taxon>
        <taxon>Dikarya</taxon>
        <taxon>Basidiomycota</taxon>
        <taxon>Agaricomycotina</taxon>
        <taxon>Agaricomycetes</taxon>
        <taxon>Agaricomycetidae</taxon>
        <taxon>Agaricales</taxon>
        <taxon>Marasmiineae</taxon>
        <taxon>Mycenaceae</taxon>
        <taxon>Mycena</taxon>
    </lineage>
</organism>
<evidence type="ECO:0000259" key="1">
    <source>
        <dbReference type="Pfam" id="PF12937"/>
    </source>
</evidence>
<dbReference type="EMBL" id="JARKIB010000105">
    <property type="protein sequence ID" value="KAJ7739897.1"/>
    <property type="molecule type" value="Genomic_DNA"/>
</dbReference>
<dbReference type="Pfam" id="PF12937">
    <property type="entry name" value="F-box-like"/>
    <property type="match status" value="1"/>
</dbReference>
<dbReference type="InterPro" id="IPR036047">
    <property type="entry name" value="F-box-like_dom_sf"/>
</dbReference>
<evidence type="ECO:0000313" key="2">
    <source>
        <dbReference type="EMBL" id="KAJ7739897.1"/>
    </source>
</evidence>
<evidence type="ECO:0000313" key="3">
    <source>
        <dbReference type="Proteomes" id="UP001215598"/>
    </source>
</evidence>